<accession>A0A3B1ACM5</accession>
<reference evidence="1" key="1">
    <citation type="submission" date="2018-06" db="EMBL/GenBank/DDBJ databases">
        <authorList>
            <person name="Zhirakovskaya E."/>
        </authorList>
    </citation>
    <scope>NUCLEOTIDE SEQUENCE</scope>
</reference>
<name>A0A3B1ACM5_9ZZZZ</name>
<sequence length="315" mass="36514">MTKSAQLTSKEKEQQVNQQQVQLAHQAAEGDKFARSQINELIHPIINYQTGHFCRRFCRENKYRYRCTLEKPYVNNSKEALFCEWGNASYAWMLDDLTSSRRLLQFKGTNGAGVNNYLYHIANSLPFYERWKDWRFGRKVHVPTYIQALSADAGKVFLALRAREEIPNIAQRLGQSEQQMEALCQSIVVILTQRNRLHLLDPVSTVSLSNVDSEQESSQDAERGETDIPCYDEDPELREAKQKLHRVWDKLSPVEQYVMEAMLIEEQDATDVLYALRKLNISIKPGVAAEDTSRQQLYYFRRKTLARLAELMAEA</sequence>
<dbReference type="AlphaFoldDB" id="A0A3B1ACM5"/>
<organism evidence="1">
    <name type="scientific">hydrothermal vent metagenome</name>
    <dbReference type="NCBI Taxonomy" id="652676"/>
    <lineage>
        <taxon>unclassified sequences</taxon>
        <taxon>metagenomes</taxon>
        <taxon>ecological metagenomes</taxon>
    </lineage>
</organism>
<proteinExistence type="predicted"/>
<evidence type="ECO:0000313" key="1">
    <source>
        <dbReference type="EMBL" id="VAW99370.1"/>
    </source>
</evidence>
<protein>
    <submittedName>
        <fullName evidence="1">Uncharacterized protein</fullName>
    </submittedName>
</protein>
<dbReference type="EMBL" id="UOFR01000066">
    <property type="protein sequence ID" value="VAW99370.1"/>
    <property type="molecule type" value="Genomic_DNA"/>
</dbReference>
<gene>
    <name evidence="1" type="ORF">MNBD_GAMMA21-2745</name>
</gene>